<dbReference type="SMART" id="SM00501">
    <property type="entry name" value="BRIGHT"/>
    <property type="match status" value="1"/>
</dbReference>
<dbReference type="GO" id="GO:0006357">
    <property type="term" value="P:regulation of transcription by RNA polymerase II"/>
    <property type="evidence" value="ECO:0007669"/>
    <property type="project" value="TreeGrafter"/>
</dbReference>
<sequence>MAPSGQIPHGAGYPSQQAVPVSGFQVNPVVPMKRPRPREDSINMSPRQQNMPLPPSRSQTPSQSQAMGYQMYPNGQVNQQRQFTPGFAPQHLQQHPGSSNASPSPVLSNQTFQNGATAGKRVATQSPSPFLQTSFNMGGQGSPTSEQHLSRAGTPLNSANSPAASSAGGSFPPVTSSVPPNSQAMYQQFQPAPSQQLNAAQLHQKRMFQQQQQQLQNQAMMGARPPPDASQIPNGAIGQQGNPMRPGAPMPSKQNDPNGFLASLKEFMAKNGSPIPGAPMINNQPVNLMQMHSVIMKNGGSHRISSSGMWPQVAMSLGYPQELAQEMMNIHGRYLALFERHWLARQQQQRQQQQQAHIKQGVPMPQPPSTPQKPNMPDNRAPTPSQSAQSPISAQAPPQTPVKDSPMSANFPNRAPNGFVTPQRTGQTPRQGTPLSHAGTPQPTIQQSPVNANFPQNAVPRVSQQDLLNSTLQASPTIPPQPKGRTFKPKVRQLDTHGGINVGVLSELNYYKPTAPTFTELGVIDIHALNMALKSGIPAEIRVALDNLVTISVVPGTTLQLDLCEDLVDSLLDVADMLTELLAEHTESTSDAVIVPSYEDVLRASKFEGDGLVSVPKFGTLDYELDKAAEKVICITTIFRNLSFFETNHPILSGPDVVKFISRTIELLGSKKLFLRTHQNTLDFMKDIIIYLSNLAQAIEIPGIDEAANLLHVILAFAPTPSPSASGRDKLMFIPYQPSVHRYLPPAVDSFAKLLARDEPNRSHYKTLFLSEPHTVPKYDLLTRSFALAISPIPDHSKPHVVLAPMSEARKPILEQGLLAAEILAGIAPGTDQGIAHEWLQSEDGFAANLLRLIVCLLSAHARPPPPQHRGPQNQDDTQPFARITHRGMTVLQRLLDKCDPDFLRHHLPVGVMPKKENLLGALLTQQIEPVIIKQLCAYAGYDDV</sequence>
<evidence type="ECO:0000313" key="7">
    <source>
        <dbReference type="Proteomes" id="UP000275078"/>
    </source>
</evidence>
<protein>
    <recommendedName>
        <fullName evidence="5">ARID domain-containing protein</fullName>
    </recommendedName>
</protein>
<dbReference type="CDD" id="cd16871">
    <property type="entry name" value="ARID_Swi1p-like"/>
    <property type="match status" value="1"/>
</dbReference>
<evidence type="ECO:0000256" key="1">
    <source>
        <dbReference type="ARBA" id="ARBA00023015"/>
    </source>
</evidence>
<accession>A0A3N4IGH5</accession>
<feature type="compositionally biased region" description="Low complexity" evidence="4">
    <location>
        <begin position="155"/>
        <end position="173"/>
    </location>
</feature>
<feature type="compositionally biased region" description="Polar residues" evidence="4">
    <location>
        <begin position="123"/>
        <end position="147"/>
    </location>
</feature>
<feature type="compositionally biased region" description="Low complexity" evidence="4">
    <location>
        <begin position="372"/>
        <end position="397"/>
    </location>
</feature>
<dbReference type="STRING" id="1160509.A0A3N4IGH5"/>
<dbReference type="InterPro" id="IPR001606">
    <property type="entry name" value="ARID_dom"/>
</dbReference>
<evidence type="ECO:0000256" key="4">
    <source>
        <dbReference type="SAM" id="MobiDB-lite"/>
    </source>
</evidence>
<feature type="region of interest" description="Disordered" evidence="4">
    <location>
        <begin position="87"/>
        <end position="181"/>
    </location>
</feature>
<keyword evidence="2" id="KW-0804">Transcription</keyword>
<name>A0A3N4IGH5_ASCIM</name>
<dbReference type="PANTHER" id="PTHR13964:SF27">
    <property type="entry name" value="HAT-TRICK, ISOFORM D"/>
    <property type="match status" value="1"/>
</dbReference>
<evidence type="ECO:0000256" key="3">
    <source>
        <dbReference type="ARBA" id="ARBA00023242"/>
    </source>
</evidence>
<dbReference type="SUPFAM" id="SSF46774">
    <property type="entry name" value="ARID-like"/>
    <property type="match status" value="1"/>
</dbReference>
<feature type="compositionally biased region" description="Low complexity" evidence="4">
    <location>
        <begin position="56"/>
        <end position="65"/>
    </location>
</feature>
<keyword evidence="7" id="KW-1185">Reference proteome</keyword>
<dbReference type="InterPro" id="IPR051232">
    <property type="entry name" value="ARID/SWI1_ChromRemod"/>
</dbReference>
<dbReference type="Pfam" id="PF01388">
    <property type="entry name" value="ARID"/>
    <property type="match status" value="1"/>
</dbReference>
<feature type="compositionally biased region" description="Polar residues" evidence="4">
    <location>
        <begin position="42"/>
        <end position="51"/>
    </location>
</feature>
<keyword evidence="3" id="KW-0539">Nucleus</keyword>
<dbReference type="Gene3D" id="1.10.150.60">
    <property type="entry name" value="ARID DNA-binding domain"/>
    <property type="match status" value="1"/>
</dbReference>
<dbReference type="PROSITE" id="PS51011">
    <property type="entry name" value="ARID"/>
    <property type="match status" value="1"/>
</dbReference>
<feature type="compositionally biased region" description="Low complexity" evidence="4">
    <location>
        <begin position="346"/>
        <end position="355"/>
    </location>
</feature>
<dbReference type="Proteomes" id="UP000275078">
    <property type="component" value="Unassembled WGS sequence"/>
</dbReference>
<dbReference type="GO" id="GO:0000976">
    <property type="term" value="F:transcription cis-regulatory region binding"/>
    <property type="evidence" value="ECO:0007669"/>
    <property type="project" value="TreeGrafter"/>
</dbReference>
<feature type="region of interest" description="Disordered" evidence="4">
    <location>
        <begin position="346"/>
        <end position="444"/>
    </location>
</feature>
<keyword evidence="1" id="KW-0805">Transcription regulation</keyword>
<feature type="compositionally biased region" description="Polar residues" evidence="4">
    <location>
        <begin position="420"/>
        <end position="444"/>
    </location>
</feature>
<reference evidence="6 7" key="1">
    <citation type="journal article" date="2018" name="Nat. Ecol. Evol.">
        <title>Pezizomycetes genomes reveal the molecular basis of ectomycorrhizal truffle lifestyle.</title>
        <authorList>
            <person name="Murat C."/>
            <person name="Payen T."/>
            <person name="Noel B."/>
            <person name="Kuo A."/>
            <person name="Morin E."/>
            <person name="Chen J."/>
            <person name="Kohler A."/>
            <person name="Krizsan K."/>
            <person name="Balestrini R."/>
            <person name="Da Silva C."/>
            <person name="Montanini B."/>
            <person name="Hainaut M."/>
            <person name="Levati E."/>
            <person name="Barry K.W."/>
            <person name="Belfiori B."/>
            <person name="Cichocki N."/>
            <person name="Clum A."/>
            <person name="Dockter R.B."/>
            <person name="Fauchery L."/>
            <person name="Guy J."/>
            <person name="Iotti M."/>
            <person name="Le Tacon F."/>
            <person name="Lindquist E.A."/>
            <person name="Lipzen A."/>
            <person name="Malagnac F."/>
            <person name="Mello A."/>
            <person name="Molinier V."/>
            <person name="Miyauchi S."/>
            <person name="Poulain J."/>
            <person name="Riccioni C."/>
            <person name="Rubini A."/>
            <person name="Sitrit Y."/>
            <person name="Splivallo R."/>
            <person name="Traeger S."/>
            <person name="Wang M."/>
            <person name="Zifcakova L."/>
            <person name="Wipf D."/>
            <person name="Zambonelli A."/>
            <person name="Paolocci F."/>
            <person name="Nowrousian M."/>
            <person name="Ottonello S."/>
            <person name="Baldrian P."/>
            <person name="Spatafora J.W."/>
            <person name="Henrissat B."/>
            <person name="Nagy L.G."/>
            <person name="Aury J.M."/>
            <person name="Wincker P."/>
            <person name="Grigoriev I.V."/>
            <person name="Bonfante P."/>
            <person name="Martin F.M."/>
        </authorList>
    </citation>
    <scope>NUCLEOTIDE SEQUENCE [LARGE SCALE GENOMIC DNA]</scope>
    <source>
        <strain evidence="6 7">RN42</strain>
    </source>
</reference>
<dbReference type="GO" id="GO:0016514">
    <property type="term" value="C:SWI/SNF complex"/>
    <property type="evidence" value="ECO:0007669"/>
    <property type="project" value="TreeGrafter"/>
</dbReference>
<proteinExistence type="predicted"/>
<dbReference type="InterPro" id="IPR036431">
    <property type="entry name" value="ARID_dom_sf"/>
</dbReference>
<dbReference type="OrthoDB" id="1938591at2759"/>
<dbReference type="PANTHER" id="PTHR13964">
    <property type="entry name" value="RBP-RELATED"/>
    <property type="match status" value="1"/>
</dbReference>
<evidence type="ECO:0000313" key="6">
    <source>
        <dbReference type="EMBL" id="RPA80764.1"/>
    </source>
</evidence>
<feature type="compositionally biased region" description="Polar residues" evidence="4">
    <location>
        <begin position="91"/>
        <end position="116"/>
    </location>
</feature>
<evidence type="ECO:0000259" key="5">
    <source>
        <dbReference type="PROSITE" id="PS51011"/>
    </source>
</evidence>
<dbReference type="EMBL" id="ML119685">
    <property type="protein sequence ID" value="RPA80764.1"/>
    <property type="molecule type" value="Genomic_DNA"/>
</dbReference>
<evidence type="ECO:0000256" key="2">
    <source>
        <dbReference type="ARBA" id="ARBA00023163"/>
    </source>
</evidence>
<feature type="region of interest" description="Disordered" evidence="4">
    <location>
        <begin position="1"/>
        <end position="68"/>
    </location>
</feature>
<feature type="domain" description="ARID" evidence="5">
    <location>
        <begin position="254"/>
        <end position="343"/>
    </location>
</feature>
<dbReference type="SMART" id="SM01014">
    <property type="entry name" value="ARID"/>
    <property type="match status" value="1"/>
</dbReference>
<dbReference type="AlphaFoldDB" id="A0A3N4IGH5"/>
<organism evidence="6 7">
    <name type="scientific">Ascobolus immersus RN42</name>
    <dbReference type="NCBI Taxonomy" id="1160509"/>
    <lineage>
        <taxon>Eukaryota</taxon>
        <taxon>Fungi</taxon>
        <taxon>Dikarya</taxon>
        <taxon>Ascomycota</taxon>
        <taxon>Pezizomycotina</taxon>
        <taxon>Pezizomycetes</taxon>
        <taxon>Pezizales</taxon>
        <taxon>Ascobolaceae</taxon>
        <taxon>Ascobolus</taxon>
    </lineage>
</organism>
<gene>
    <name evidence="6" type="ORF">BJ508DRAFT_209916</name>
</gene>